<dbReference type="AlphaFoldDB" id="A0A7I8WPS3"/>
<dbReference type="EMBL" id="CAJFDI010000002">
    <property type="protein sequence ID" value="CAD5214661.1"/>
    <property type="molecule type" value="Genomic_DNA"/>
</dbReference>
<dbReference type="GO" id="GO:0004190">
    <property type="term" value="F:aspartic-type endopeptidase activity"/>
    <property type="evidence" value="ECO:0007669"/>
    <property type="project" value="InterPro"/>
</dbReference>
<dbReference type="Proteomes" id="UP000582659">
    <property type="component" value="Unassembled WGS sequence"/>
</dbReference>
<dbReference type="Gene3D" id="2.40.70.10">
    <property type="entry name" value="Acid Proteases"/>
    <property type="match status" value="2"/>
</dbReference>
<organism evidence="3 4">
    <name type="scientific">Bursaphelenchus xylophilus</name>
    <name type="common">Pinewood nematode worm</name>
    <name type="synonym">Aphelenchoides xylophilus</name>
    <dbReference type="NCBI Taxonomy" id="6326"/>
    <lineage>
        <taxon>Eukaryota</taxon>
        <taxon>Metazoa</taxon>
        <taxon>Ecdysozoa</taxon>
        <taxon>Nematoda</taxon>
        <taxon>Chromadorea</taxon>
        <taxon>Rhabditida</taxon>
        <taxon>Tylenchina</taxon>
        <taxon>Tylenchomorpha</taxon>
        <taxon>Aphelenchoidea</taxon>
        <taxon>Aphelenchoididae</taxon>
        <taxon>Bursaphelenchus</taxon>
    </lineage>
</organism>
<protein>
    <submittedName>
        <fullName evidence="3">(pine wood nematode) hypothetical protein</fullName>
    </submittedName>
</protein>
<dbReference type="PROSITE" id="PS51767">
    <property type="entry name" value="PEPTIDASE_A1"/>
    <property type="match status" value="1"/>
</dbReference>
<accession>A0A7I8WPS3</accession>
<gene>
    <name evidence="3" type="ORF">BXYJ_LOCUS3641</name>
</gene>
<evidence type="ECO:0000313" key="3">
    <source>
        <dbReference type="EMBL" id="CAD5214661.1"/>
    </source>
</evidence>
<dbReference type="InterPro" id="IPR033121">
    <property type="entry name" value="PEPTIDASE_A1"/>
</dbReference>
<reference evidence="3" key="1">
    <citation type="submission" date="2020-09" db="EMBL/GenBank/DDBJ databases">
        <authorList>
            <person name="Kikuchi T."/>
        </authorList>
    </citation>
    <scope>NUCLEOTIDE SEQUENCE</scope>
    <source>
        <strain evidence="3">Ka4C1</strain>
    </source>
</reference>
<proteinExistence type="inferred from homology"/>
<comment type="similarity">
    <text evidence="1">Belongs to the peptidase A1 family.</text>
</comment>
<dbReference type="EMBL" id="CAJFCV020000002">
    <property type="protein sequence ID" value="CAG9095372.1"/>
    <property type="molecule type" value="Genomic_DNA"/>
</dbReference>
<evidence type="ECO:0000313" key="4">
    <source>
        <dbReference type="Proteomes" id="UP000659654"/>
    </source>
</evidence>
<dbReference type="Pfam" id="PF00026">
    <property type="entry name" value="Asp"/>
    <property type="match status" value="1"/>
</dbReference>
<dbReference type="SUPFAM" id="SSF50630">
    <property type="entry name" value="Acid proteases"/>
    <property type="match status" value="1"/>
</dbReference>
<dbReference type="PANTHER" id="PTHR47966">
    <property type="entry name" value="BETA-SITE APP-CLEAVING ENZYME, ISOFORM A-RELATED"/>
    <property type="match status" value="1"/>
</dbReference>
<dbReference type="Proteomes" id="UP000659654">
    <property type="component" value="Unassembled WGS sequence"/>
</dbReference>
<keyword evidence="4" id="KW-1185">Reference proteome</keyword>
<evidence type="ECO:0000256" key="1">
    <source>
        <dbReference type="ARBA" id="ARBA00007447"/>
    </source>
</evidence>
<dbReference type="GO" id="GO:0006508">
    <property type="term" value="P:proteolysis"/>
    <property type="evidence" value="ECO:0007669"/>
    <property type="project" value="InterPro"/>
</dbReference>
<dbReference type="InterPro" id="IPR021109">
    <property type="entry name" value="Peptidase_aspartic_dom_sf"/>
</dbReference>
<dbReference type="InterPro" id="IPR001461">
    <property type="entry name" value="Aspartic_peptidase_A1"/>
</dbReference>
<comment type="caution">
    <text evidence="3">The sequence shown here is derived from an EMBL/GenBank/DDBJ whole genome shotgun (WGS) entry which is preliminary data.</text>
</comment>
<dbReference type="PANTHER" id="PTHR47966:SF51">
    <property type="entry name" value="BETA-SITE APP-CLEAVING ENZYME, ISOFORM A-RELATED"/>
    <property type="match status" value="1"/>
</dbReference>
<dbReference type="OrthoDB" id="10636443at2759"/>
<name>A0A7I8WPS3_BURXY</name>
<dbReference type="SMR" id="A0A7I8WPS3"/>
<sequence>MFFGYGAKTKVMFGTPAQEIYLQTRLDDEYIYLITQECVRKNLCYVNDTVNYFVPSQSTTFSTQMKIFETTRPHAIGTWAEDVVQVSTFSQKLRFGLVEKARYLIQGNGVFGLKWSRENNNHINQLLRDYRYPVIGIGLLVGVSEAYPYNGELILGGGSKLCQGIYEFVDINTQKYDGWIFDVKRFIFGEVTVTSEIPVTFALGQEFTLFPDELFTKIVNELGARQSNSQQATYYVRYNGIGFPIMGFETNGIILTMRPKDYLGKVG</sequence>
<evidence type="ECO:0000259" key="2">
    <source>
        <dbReference type="PROSITE" id="PS51767"/>
    </source>
</evidence>
<feature type="domain" description="Peptidase A1" evidence="2">
    <location>
        <begin position="7"/>
        <end position="267"/>
    </location>
</feature>